<dbReference type="InParanoid" id="A0A5F7ZWH9"/>
<dbReference type="PANTHER" id="PTHR12138:SF161">
    <property type="entry name" value="SECRETED PROTEIN"/>
    <property type="match status" value="1"/>
</dbReference>
<feature type="transmembrane region" description="Helical" evidence="1">
    <location>
        <begin position="131"/>
        <end position="151"/>
    </location>
</feature>
<dbReference type="VEuPathDB" id="HostDB:ENSMMUG00000056075"/>
<dbReference type="Proteomes" id="UP000006718">
    <property type="component" value="Chromosome 12"/>
</dbReference>
<dbReference type="Bgee" id="ENSMMUG00000056075">
    <property type="expression patterns" value="Expressed in liver and 16 other cell types or tissues"/>
</dbReference>
<evidence type="ECO:0000313" key="3">
    <source>
        <dbReference type="Proteomes" id="UP000006718"/>
    </source>
</evidence>
<keyword evidence="1" id="KW-0812">Transmembrane</keyword>
<organism evidence="2 3">
    <name type="scientific">Macaca mulatta</name>
    <name type="common">Rhesus macaque</name>
    <dbReference type="NCBI Taxonomy" id="9544"/>
    <lineage>
        <taxon>Eukaryota</taxon>
        <taxon>Metazoa</taxon>
        <taxon>Chordata</taxon>
        <taxon>Craniata</taxon>
        <taxon>Vertebrata</taxon>
        <taxon>Euteleostomi</taxon>
        <taxon>Mammalia</taxon>
        <taxon>Eutheria</taxon>
        <taxon>Euarchontoglires</taxon>
        <taxon>Primates</taxon>
        <taxon>Haplorrhini</taxon>
        <taxon>Catarrhini</taxon>
        <taxon>Cercopithecidae</taxon>
        <taxon>Cercopithecinae</taxon>
        <taxon>Macaca</taxon>
    </lineage>
</organism>
<reference evidence="2" key="4">
    <citation type="submission" date="2025-09" db="UniProtKB">
        <authorList>
            <consortium name="Ensembl"/>
        </authorList>
    </citation>
    <scope>IDENTIFICATION</scope>
    <source>
        <strain evidence="2">17573</strain>
    </source>
</reference>
<reference evidence="3" key="1">
    <citation type="journal article" date="2007" name="Science">
        <title>Evolutionary and biomedical insights from the rhesus macaque genome.</title>
        <authorList>
            <person name="Gibbs R.A."/>
            <person name="Rogers J."/>
            <person name="Katze M.G."/>
            <person name="Bumgarner R."/>
            <person name="Weinstock G.M."/>
            <person name="Mardis E.R."/>
            <person name="Remington K.A."/>
            <person name="Strausberg R.L."/>
            <person name="Venter J.C."/>
            <person name="Wilson R.K."/>
            <person name="Batzer M.A."/>
            <person name="Bustamante C.D."/>
            <person name="Eichler E.E."/>
            <person name="Hahn M.W."/>
            <person name="Hardison R.C."/>
            <person name="Makova K.D."/>
            <person name="Miller W."/>
            <person name="Milosavljevic A."/>
            <person name="Palermo R.E."/>
            <person name="Siepel A."/>
            <person name="Sikela J.M."/>
            <person name="Attaway T."/>
            <person name="Bell S."/>
            <person name="Bernard K.E."/>
            <person name="Buhay C.J."/>
            <person name="Chandrabose M.N."/>
            <person name="Dao M."/>
            <person name="Davis C."/>
            <person name="Delehaunty K.D."/>
            <person name="Ding Y."/>
            <person name="Dinh H.H."/>
            <person name="Dugan-Rocha S."/>
            <person name="Fulton L.A."/>
            <person name="Gabisi R.A."/>
            <person name="Garner T.T."/>
            <person name="Godfrey J."/>
            <person name="Hawes A.C."/>
            <person name="Hernandez J."/>
            <person name="Hines S."/>
            <person name="Holder M."/>
            <person name="Hume J."/>
            <person name="Jhangiani S.N."/>
            <person name="Joshi V."/>
            <person name="Khan Z.M."/>
            <person name="Kirkness E.F."/>
            <person name="Cree A."/>
            <person name="Fowler R.G."/>
            <person name="Lee S."/>
            <person name="Lewis L.R."/>
            <person name="Li Z."/>
            <person name="Liu Y.-S."/>
            <person name="Moore S.M."/>
            <person name="Muzny D."/>
            <person name="Nazareth L.V."/>
            <person name="Ngo D.N."/>
            <person name="Okwuonu G.O."/>
            <person name="Pai G."/>
            <person name="Parker D."/>
            <person name="Paul H.A."/>
            <person name="Pfannkoch C."/>
            <person name="Pohl C.S."/>
            <person name="Rogers Y.-H.C."/>
            <person name="Ruiz S.J."/>
            <person name="Sabo A."/>
            <person name="Santibanez J."/>
            <person name="Schneider B.W."/>
            <person name="Smith S.M."/>
            <person name="Sodergren E."/>
            <person name="Svatek A.F."/>
            <person name="Utterback T.R."/>
            <person name="Vattathil S."/>
            <person name="Warren W."/>
            <person name="White C.S."/>
            <person name="Chinwalla A.T."/>
            <person name="Feng Y."/>
            <person name="Halpern A.L."/>
            <person name="Hillier L.W."/>
            <person name="Huang X."/>
            <person name="Minx P."/>
            <person name="Nelson J.O."/>
            <person name="Pepin K.H."/>
            <person name="Qin X."/>
            <person name="Sutton G.G."/>
            <person name="Venter E."/>
            <person name="Walenz B.P."/>
            <person name="Wallis J.W."/>
            <person name="Worley K.C."/>
            <person name="Yang S.-P."/>
            <person name="Jones S.M."/>
            <person name="Marra M.A."/>
            <person name="Rocchi M."/>
            <person name="Schein J.E."/>
            <person name="Baertsch R."/>
            <person name="Clarke L."/>
            <person name="Csuros M."/>
            <person name="Glasscock J."/>
            <person name="Harris R.A."/>
            <person name="Havlak P."/>
            <person name="Jackson A.R."/>
            <person name="Jiang H."/>
            <person name="Liu Y."/>
            <person name="Messina D.N."/>
            <person name="Shen Y."/>
            <person name="Song H.X.-Z."/>
            <person name="Wylie T."/>
            <person name="Zhang L."/>
            <person name="Birney E."/>
            <person name="Han K."/>
            <person name="Konkel M.K."/>
            <person name="Lee J."/>
            <person name="Smit A.F.A."/>
            <person name="Ullmer B."/>
            <person name="Wang H."/>
            <person name="Xing J."/>
            <person name="Burhans R."/>
            <person name="Cheng Z."/>
            <person name="Karro J.E."/>
            <person name="Ma J."/>
            <person name="Raney B."/>
            <person name="She X."/>
            <person name="Cox M.J."/>
            <person name="Demuth J.P."/>
            <person name="Dumas L.J."/>
            <person name="Han S.-G."/>
            <person name="Hopkins J."/>
            <person name="Karimpour-Fard A."/>
            <person name="Kim Y.H."/>
            <person name="Pollack J.R."/>
            <person name="Vinar T."/>
            <person name="Addo-Quaye C."/>
            <person name="Degenhardt J."/>
            <person name="Denby A."/>
            <person name="Hubisz M.J."/>
            <person name="Indap A."/>
            <person name="Kosiol C."/>
            <person name="Lahn B.T."/>
            <person name="Lawson H.A."/>
            <person name="Marklein A."/>
            <person name="Nielsen R."/>
            <person name="Vallender E.J."/>
            <person name="Clark A.G."/>
            <person name="Ferguson B."/>
            <person name="Hernandez R.D."/>
            <person name="Hirani K."/>
            <person name="Kehrer-Sawatzki H."/>
            <person name="Kolb J."/>
            <person name="Patil S."/>
            <person name="Pu L.-L."/>
            <person name="Ren Y."/>
            <person name="Smith D.G."/>
            <person name="Wheeler D.A."/>
            <person name="Schenck I."/>
            <person name="Ball E.V."/>
            <person name="Chen R."/>
            <person name="Cooper D.N."/>
            <person name="Giardine B."/>
            <person name="Hsu F."/>
            <person name="Kent W.J."/>
            <person name="Lesk A."/>
            <person name="Nelson D.L."/>
            <person name="O'brien W.E."/>
            <person name="Pruefer K."/>
            <person name="Stenson P.D."/>
            <person name="Wallace J.C."/>
            <person name="Ke H."/>
            <person name="Liu X.-M."/>
            <person name="Wang P."/>
            <person name="Xiang A.P."/>
            <person name="Yang F."/>
            <person name="Barber G.P."/>
            <person name="Haussler D."/>
            <person name="Karolchik D."/>
            <person name="Kern A.D."/>
            <person name="Kuhn R.M."/>
            <person name="Smith K.E."/>
            <person name="Zwieg A.S."/>
        </authorList>
    </citation>
    <scope>NUCLEOTIDE SEQUENCE [LARGE SCALE GENOMIC DNA]</scope>
    <source>
        <strain evidence="3">17573</strain>
    </source>
</reference>
<feature type="transmembrane region" description="Helical" evidence="1">
    <location>
        <begin position="21"/>
        <end position="42"/>
    </location>
</feature>
<keyword evidence="3" id="KW-1185">Reference proteome</keyword>
<name>A0A5F7ZWH9_MACMU</name>
<proteinExistence type="predicted"/>
<sequence>LRSIVIQKYYSTLRKRLHSHNFFFFFFFGDRVLLCQPCWSAVAQFQLTAASTSRVQATPLPQPPSVAGITGAHHHAWLIFFVFLVESGFHHVGQPGLKLLISSDPPTSASQSSGTTGVSHCAWPHITFITVYYNCSILLVITVNLLLCLIYKLN</sequence>
<dbReference type="AlphaFoldDB" id="A0A5F7ZWH9"/>
<keyword evidence="1" id="KW-0472">Membrane</keyword>
<dbReference type="Ensembl" id="ENSMMUT00000092638.1">
    <property type="protein sequence ID" value="ENSMMUP00000068977.1"/>
    <property type="gene ID" value="ENSMMUG00000056075.1"/>
</dbReference>
<evidence type="ECO:0000256" key="1">
    <source>
        <dbReference type="SAM" id="Phobius"/>
    </source>
</evidence>
<keyword evidence="1" id="KW-1133">Transmembrane helix</keyword>
<reference evidence="2" key="2">
    <citation type="submission" date="2019-01" db="EMBL/GenBank/DDBJ databases">
        <authorList>
            <person name="Graves T."/>
            <person name="Eichler E.E."/>
            <person name="Wilson R.K."/>
        </authorList>
    </citation>
    <scope>NUCLEOTIDE SEQUENCE [LARGE SCALE GENOMIC DNA]</scope>
    <source>
        <strain evidence="2">17573</strain>
    </source>
</reference>
<evidence type="ECO:0000313" key="2">
    <source>
        <dbReference type="Ensembl" id="ENSMMUP00000068977.1"/>
    </source>
</evidence>
<protein>
    <submittedName>
        <fullName evidence="2">Uncharacterized protein</fullName>
    </submittedName>
</protein>
<dbReference type="PRINTS" id="PR02045">
    <property type="entry name" value="F138DOMAIN"/>
</dbReference>
<accession>A0A5F7ZWH9</accession>
<reference evidence="2" key="3">
    <citation type="submission" date="2025-08" db="UniProtKB">
        <authorList>
            <consortium name="Ensembl"/>
        </authorList>
    </citation>
    <scope>IDENTIFICATION</scope>
    <source>
        <strain evidence="2">17573</strain>
    </source>
</reference>
<dbReference type="PANTHER" id="PTHR12138">
    <property type="entry name" value="PRIMATE-EXPANDED PROTEIN FAMILY"/>
    <property type="match status" value="1"/>
</dbReference>
<dbReference type="GeneTree" id="ENSGT00940000166143"/>